<evidence type="ECO:0000256" key="5">
    <source>
        <dbReference type="ARBA" id="ARBA00023040"/>
    </source>
</evidence>
<evidence type="ECO:0000256" key="11">
    <source>
        <dbReference type="SAM" id="MobiDB-lite"/>
    </source>
</evidence>
<evidence type="ECO:0000256" key="3">
    <source>
        <dbReference type="ARBA" id="ARBA00022692"/>
    </source>
</evidence>
<keyword evidence="3 10" id="KW-0812">Transmembrane</keyword>
<evidence type="ECO:0000256" key="8">
    <source>
        <dbReference type="ARBA" id="ARBA00023180"/>
    </source>
</evidence>
<dbReference type="PROSITE" id="PS50262">
    <property type="entry name" value="G_PROTEIN_RECEP_F1_2"/>
    <property type="match status" value="1"/>
</dbReference>
<organism evidence="13 14">
    <name type="scientific">Chloebia gouldiae</name>
    <name type="common">Gouldian finch</name>
    <name type="synonym">Erythrura gouldiae</name>
    <dbReference type="NCBI Taxonomy" id="44316"/>
    <lineage>
        <taxon>Eukaryota</taxon>
        <taxon>Metazoa</taxon>
        <taxon>Chordata</taxon>
        <taxon>Craniata</taxon>
        <taxon>Vertebrata</taxon>
        <taxon>Euteleostomi</taxon>
        <taxon>Archelosauria</taxon>
        <taxon>Archosauria</taxon>
        <taxon>Dinosauria</taxon>
        <taxon>Saurischia</taxon>
        <taxon>Theropoda</taxon>
        <taxon>Coelurosauria</taxon>
        <taxon>Aves</taxon>
        <taxon>Neognathae</taxon>
        <taxon>Neoaves</taxon>
        <taxon>Telluraves</taxon>
        <taxon>Australaves</taxon>
        <taxon>Passeriformes</taxon>
        <taxon>Passeroidea</taxon>
        <taxon>Passeridae</taxon>
        <taxon>Chloebia</taxon>
    </lineage>
</organism>
<evidence type="ECO:0000256" key="1">
    <source>
        <dbReference type="ARBA" id="ARBA00004651"/>
    </source>
</evidence>
<evidence type="ECO:0000256" key="6">
    <source>
        <dbReference type="ARBA" id="ARBA00023136"/>
    </source>
</evidence>
<dbReference type="GO" id="GO:0005886">
    <property type="term" value="C:plasma membrane"/>
    <property type="evidence" value="ECO:0007669"/>
    <property type="project" value="UniProtKB-SubCell"/>
</dbReference>
<evidence type="ECO:0000313" key="14">
    <source>
        <dbReference type="Proteomes" id="UP000276834"/>
    </source>
</evidence>
<dbReference type="InterPro" id="IPR000276">
    <property type="entry name" value="GPCR_Rhodpsn"/>
</dbReference>
<dbReference type="PROSITE" id="PS00237">
    <property type="entry name" value="G_PROTEIN_RECEP_F1_1"/>
    <property type="match status" value="1"/>
</dbReference>
<dbReference type="GO" id="GO:0032870">
    <property type="term" value="P:cellular response to hormone stimulus"/>
    <property type="evidence" value="ECO:0007669"/>
    <property type="project" value="TreeGrafter"/>
</dbReference>
<keyword evidence="14" id="KW-1185">Reference proteome</keyword>
<keyword evidence="7 10" id="KW-0675">Receptor</keyword>
<dbReference type="PANTHER" id="PTHR24241:SF18">
    <property type="entry name" value="VASOPRESSIN V1B RECEPTOR"/>
    <property type="match status" value="1"/>
</dbReference>
<dbReference type="Pfam" id="PF00001">
    <property type="entry name" value="7tm_1"/>
    <property type="match status" value="1"/>
</dbReference>
<dbReference type="PRINTS" id="PR00896">
    <property type="entry name" value="VASOPRESSINR"/>
</dbReference>
<dbReference type="EMBL" id="QUSF01002506">
    <property type="protein sequence ID" value="RLV63555.1"/>
    <property type="molecule type" value="Genomic_DNA"/>
</dbReference>
<evidence type="ECO:0000259" key="12">
    <source>
        <dbReference type="PROSITE" id="PS50262"/>
    </source>
</evidence>
<dbReference type="GO" id="GO:0001992">
    <property type="term" value="P:regulation of systemic arterial blood pressure by vasopressin"/>
    <property type="evidence" value="ECO:0007669"/>
    <property type="project" value="TreeGrafter"/>
</dbReference>
<keyword evidence="8 10" id="KW-0325">Glycoprotein</keyword>
<dbReference type="SUPFAM" id="SSF81321">
    <property type="entry name" value="Family A G protein-coupled receptor-like"/>
    <property type="match status" value="2"/>
</dbReference>
<evidence type="ECO:0000313" key="13">
    <source>
        <dbReference type="EMBL" id="RLV63555.1"/>
    </source>
</evidence>
<keyword evidence="9 10" id="KW-0807">Transducer</keyword>
<dbReference type="PANTHER" id="PTHR24241">
    <property type="entry name" value="NEUROPEPTIDE RECEPTOR-RELATED G-PROTEIN COUPLED RECEPTOR"/>
    <property type="match status" value="1"/>
</dbReference>
<dbReference type="InterPro" id="IPR001817">
    <property type="entry name" value="Vasoprsn_rcpt"/>
</dbReference>
<keyword evidence="6 10" id="KW-0472">Membrane</keyword>
<name>A0A3L8Q8C8_CHLGU</name>
<dbReference type="InterPro" id="IPR017452">
    <property type="entry name" value="GPCR_Rhodpsn_7TM"/>
</dbReference>
<feature type="transmembrane region" description="Helical" evidence="10">
    <location>
        <begin position="45"/>
        <end position="66"/>
    </location>
</feature>
<evidence type="ECO:0000256" key="7">
    <source>
        <dbReference type="ARBA" id="ARBA00023170"/>
    </source>
</evidence>
<feature type="transmembrane region" description="Helical" evidence="10">
    <location>
        <begin position="158"/>
        <end position="181"/>
    </location>
</feature>
<comment type="caution">
    <text evidence="13">The sequence shown here is derived from an EMBL/GenBank/DDBJ whole genome shotgun (WGS) entry which is preliminary data.</text>
</comment>
<evidence type="ECO:0000256" key="10">
    <source>
        <dbReference type="RuleBase" id="RU046427"/>
    </source>
</evidence>
<evidence type="ECO:0000256" key="4">
    <source>
        <dbReference type="ARBA" id="ARBA00022989"/>
    </source>
</evidence>
<evidence type="ECO:0000256" key="9">
    <source>
        <dbReference type="ARBA" id="ARBA00023224"/>
    </source>
</evidence>
<feature type="transmembrane region" description="Helical" evidence="10">
    <location>
        <begin position="206"/>
        <end position="229"/>
    </location>
</feature>
<dbReference type="OrthoDB" id="6435638at2759"/>
<dbReference type="GO" id="GO:0005000">
    <property type="term" value="F:vasopressin receptor activity"/>
    <property type="evidence" value="ECO:0007669"/>
    <property type="project" value="InterPro"/>
</dbReference>
<comment type="caution">
    <text evidence="10">Lacks conserved residue(s) required for the propagation of feature annotation.</text>
</comment>
<dbReference type="Gene3D" id="1.20.1070.10">
    <property type="entry name" value="Rhodopsin 7-helix transmembrane proteins"/>
    <property type="match status" value="1"/>
</dbReference>
<dbReference type="Proteomes" id="UP000276834">
    <property type="component" value="Unassembled WGS sequence"/>
</dbReference>
<keyword evidence="4 10" id="KW-1133">Transmembrane helix</keyword>
<keyword evidence="5 10" id="KW-0297">G-protein coupled receptor</keyword>
<keyword evidence="2" id="KW-1003">Cell membrane</keyword>
<protein>
    <recommendedName>
        <fullName evidence="12">G-protein coupled receptors family 1 profile domain-containing protein</fullName>
    </recommendedName>
</protein>
<comment type="subcellular location">
    <subcellularLocation>
        <location evidence="1 10">Cell membrane</location>
        <topology evidence="1 10">Multi-pass membrane protein</topology>
    </subcellularLocation>
</comment>
<dbReference type="AlphaFoldDB" id="A0A3L8Q8C8"/>
<reference evidence="13 14" key="1">
    <citation type="journal article" date="2018" name="Proc. R. Soc. B">
        <title>A non-coding region near Follistatin controls head colour polymorphism in the Gouldian finch.</title>
        <authorList>
            <person name="Toomey M.B."/>
            <person name="Marques C.I."/>
            <person name="Andrade P."/>
            <person name="Araujo P.M."/>
            <person name="Sabatino S."/>
            <person name="Gazda M.A."/>
            <person name="Afonso S."/>
            <person name="Lopes R.J."/>
            <person name="Corbo J.C."/>
            <person name="Carneiro M."/>
        </authorList>
    </citation>
    <scope>NUCLEOTIDE SEQUENCE [LARGE SCALE GENOMIC DNA]</scope>
    <source>
        <strain evidence="13">Red01</strain>
        <tissue evidence="13">Muscle</tissue>
    </source>
</reference>
<sequence length="672" mass="72509">MEPGWGWNSSHQSPAGHGQGLLSPAGDPNLTVLHTRDEELAKAEVGVLGTILAVATVGNLGVLLAVYRLRRKMSRMHLFILHLGLSDLGVALFQVLPQLLWKVTYRFLGPDPLCRAVKYLQVLSMFASTYMLMVMTLDRYLAVCHPLRSLRQPSRQAYAMIGATWLLSCLLSLPQVFIFSLREVRPGSGVLDCWADFGYPWGARAYITWTTLCVFVLPVGVLSVCYSLICHEICKNLKGKTQSGAPGAGGGAAAAPAGPGPAGKGGQPSRVSSVRTISRAKIRTVKMTFVIVAAYITCWAPFFSVQMWSVWDQDAPDDGERMLLMMESSEGTGWDQDSPDDDERMLQMMLSGEGTGWDQDAPDDAERPGDVRNAPSSCWVSPLRGCAPAHWHCQWRVEPGTANFPSPRNASGTGISCPAPGDISSLSLALPESTNVAFSITMLLASLSSCCNPWIYLFFSGHLLQDAGRCRGCWGRPRAGLRRPNSTGSLCSRKTTILSHSQQAGVSLHGDSARELYPPCDEGAGCDTSRCGTARCDTARCDIVRCDIVCHHPLCRCRARLSPPGGTAFCRNRRVSPRKAPPSALSSLPCPLRPLPDHSIHPRPCLGKPLAALLRGGILQPPGRDAASCGNRESCLLWGQGILHPLGSGDPASSGVRASCTFWDQGILHPSE</sequence>
<feature type="region of interest" description="Disordered" evidence="11">
    <location>
        <begin position="353"/>
        <end position="373"/>
    </location>
</feature>
<feature type="region of interest" description="Disordered" evidence="11">
    <location>
        <begin position="1"/>
        <end position="20"/>
    </location>
</feature>
<dbReference type="GO" id="GO:0045907">
    <property type="term" value="P:positive regulation of vasoconstriction"/>
    <property type="evidence" value="ECO:0007669"/>
    <property type="project" value="TreeGrafter"/>
</dbReference>
<accession>A0A3L8Q8C8</accession>
<dbReference type="GO" id="GO:0042277">
    <property type="term" value="F:peptide binding"/>
    <property type="evidence" value="ECO:0007669"/>
    <property type="project" value="TreeGrafter"/>
</dbReference>
<feature type="region of interest" description="Disordered" evidence="11">
    <location>
        <begin position="245"/>
        <end position="272"/>
    </location>
</feature>
<gene>
    <name evidence="13" type="ORF">DV515_00018154</name>
</gene>
<dbReference type="InterPro" id="IPR000628">
    <property type="entry name" value="Vprs_rcpt_V1B"/>
</dbReference>
<feature type="transmembrane region" description="Helical" evidence="10">
    <location>
        <begin position="289"/>
        <end position="311"/>
    </location>
</feature>
<feature type="transmembrane region" description="Helical" evidence="10">
    <location>
        <begin position="116"/>
        <end position="137"/>
    </location>
</feature>
<evidence type="ECO:0000256" key="2">
    <source>
        <dbReference type="ARBA" id="ARBA00022475"/>
    </source>
</evidence>
<dbReference type="PRINTS" id="PR00897">
    <property type="entry name" value="VASOPRSNV1BR"/>
</dbReference>
<dbReference type="PRINTS" id="PR00237">
    <property type="entry name" value="GPCRRHODOPSN"/>
</dbReference>
<feature type="transmembrane region" description="Helical" evidence="10">
    <location>
        <begin position="78"/>
        <end position="96"/>
    </location>
</feature>
<proteinExistence type="inferred from homology"/>
<comment type="similarity">
    <text evidence="10">Belongs to the G-protein coupled receptor 1 family. Vasopressin/oxytocin receptor subfamily.</text>
</comment>
<feature type="domain" description="G-protein coupled receptors family 1 profile" evidence="12">
    <location>
        <begin position="58"/>
        <end position="307"/>
    </location>
</feature>